<evidence type="ECO:0000313" key="2">
    <source>
        <dbReference type="Proteomes" id="UP000029921"/>
    </source>
</evidence>
<dbReference type="EMBL" id="JRPE02000049">
    <property type="protein sequence ID" value="TLD90757.1"/>
    <property type="molecule type" value="Genomic_DNA"/>
</dbReference>
<dbReference type="AlphaFoldDB" id="A0A4U8SX88"/>
<reference evidence="1 2" key="1">
    <citation type="journal article" date="2014" name="Genome Announc.">
        <title>Draft genome sequences of eight enterohepatic helicobacter species isolated from both laboratory and wild rodents.</title>
        <authorList>
            <person name="Sheh A."/>
            <person name="Shen Z."/>
            <person name="Fox J.G."/>
        </authorList>
    </citation>
    <scope>NUCLEOTIDE SEQUENCE [LARGE SCALE GENOMIC DNA]</scope>
    <source>
        <strain evidence="1 2">MIT 96-1001</strain>
    </source>
</reference>
<gene>
    <name evidence="1" type="ORF">LS74_010780</name>
</gene>
<sequence>MAVALTSTLNPKLHTTRGTRVRLTRKACNIDSMDSANAESQADSTIAKVAKHDFATIKLNRTKCKPLKASSGGGYIRGRGDFACSEANPFYANSNPSPL</sequence>
<comment type="caution">
    <text evidence="1">The sequence shown here is derived from an EMBL/GenBank/DDBJ whole genome shotgun (WGS) entry which is preliminary data.</text>
</comment>
<dbReference type="Proteomes" id="UP000029921">
    <property type="component" value="Unassembled WGS sequence"/>
</dbReference>
<organism evidence="1 2">
    <name type="scientific">Helicobacter magdeburgensis</name>
    <dbReference type="NCBI Taxonomy" id="471858"/>
    <lineage>
        <taxon>Bacteria</taxon>
        <taxon>Pseudomonadati</taxon>
        <taxon>Campylobacterota</taxon>
        <taxon>Epsilonproteobacteria</taxon>
        <taxon>Campylobacterales</taxon>
        <taxon>Helicobacteraceae</taxon>
        <taxon>Helicobacter</taxon>
    </lineage>
</organism>
<proteinExistence type="predicted"/>
<protein>
    <submittedName>
        <fullName evidence="1">Uncharacterized protein</fullName>
    </submittedName>
</protein>
<evidence type="ECO:0000313" key="1">
    <source>
        <dbReference type="EMBL" id="TLD90757.1"/>
    </source>
</evidence>
<name>A0A4U8SX88_9HELI</name>
<accession>A0A4U8SX88</accession>
<keyword evidence="2" id="KW-1185">Reference proteome</keyword>
<feature type="non-terminal residue" evidence="1">
    <location>
        <position position="99"/>
    </location>
</feature>